<dbReference type="PANTHER" id="PTHR12461">
    <property type="entry name" value="HYPOXIA-INDUCIBLE FACTOR 1 ALPHA INHIBITOR-RELATED"/>
    <property type="match status" value="1"/>
</dbReference>
<evidence type="ECO:0000313" key="2">
    <source>
        <dbReference type="EMBL" id="KOO52960.1"/>
    </source>
</evidence>
<dbReference type="PROSITE" id="PS51184">
    <property type="entry name" value="JMJC"/>
    <property type="match status" value="1"/>
</dbReference>
<dbReference type="InterPro" id="IPR014710">
    <property type="entry name" value="RmlC-like_jellyroll"/>
</dbReference>
<name>A0A0M0LPI5_9EUKA</name>
<keyword evidence="3" id="KW-1185">Reference proteome</keyword>
<accession>A0A0M0LPI5</accession>
<comment type="caution">
    <text evidence="2">The sequence shown here is derived from an EMBL/GenBank/DDBJ whole genome shotgun (WGS) entry which is preliminary data.</text>
</comment>
<protein>
    <recommendedName>
        <fullName evidence="1">JmjC domain-containing protein</fullName>
    </recommendedName>
</protein>
<dbReference type="SUPFAM" id="SSF51197">
    <property type="entry name" value="Clavaminate synthase-like"/>
    <property type="match status" value="1"/>
</dbReference>
<dbReference type="Proteomes" id="UP000037460">
    <property type="component" value="Unassembled WGS sequence"/>
</dbReference>
<dbReference type="OrthoDB" id="263283at2759"/>
<dbReference type="EMBL" id="JWZX01000441">
    <property type="protein sequence ID" value="KOO52960.1"/>
    <property type="molecule type" value="Genomic_DNA"/>
</dbReference>
<proteinExistence type="predicted"/>
<evidence type="ECO:0000259" key="1">
    <source>
        <dbReference type="PROSITE" id="PS51184"/>
    </source>
</evidence>
<dbReference type="PANTHER" id="PTHR12461:SF105">
    <property type="entry name" value="HYPOXIA-INDUCIBLE FACTOR 1-ALPHA INHIBITOR"/>
    <property type="match status" value="1"/>
</dbReference>
<dbReference type="AlphaFoldDB" id="A0A0M0LPI5"/>
<dbReference type="Pfam" id="PF13621">
    <property type="entry name" value="Cupin_8"/>
    <property type="match status" value="1"/>
</dbReference>
<organism evidence="2 3">
    <name type="scientific">Chrysochromulina tobinii</name>
    <dbReference type="NCBI Taxonomy" id="1460289"/>
    <lineage>
        <taxon>Eukaryota</taxon>
        <taxon>Haptista</taxon>
        <taxon>Haptophyta</taxon>
        <taxon>Prymnesiophyceae</taxon>
        <taxon>Prymnesiales</taxon>
        <taxon>Chrysochromulinaceae</taxon>
        <taxon>Chrysochromulina</taxon>
    </lineage>
</organism>
<evidence type="ECO:0000313" key="3">
    <source>
        <dbReference type="Proteomes" id="UP000037460"/>
    </source>
</evidence>
<dbReference type="InterPro" id="IPR041667">
    <property type="entry name" value="Cupin_8"/>
</dbReference>
<dbReference type="Gene3D" id="2.60.120.10">
    <property type="entry name" value="Jelly Rolls"/>
    <property type="match status" value="2"/>
</dbReference>
<sequence length="405" mass="42934">MGHQCLACGGDQPKSGYNTAQWKKGPGLGRCKACFAAAASASPPQLPPIRQRQHVDVRADLTHSEFVERYKHKRPVILRGLANDWAALARWGNVEHLSSLHDKDILVLRSPDGRHFLKRTCEHYWGPFGHVAERLFTPGGLPPGERLYARARLEDGLREEVALEALELLVGGAPGAHSFNVAKCGVWLGSTGCVTPLHYDLCHGFLVGVLGTKHFTYYPPETFRCLFPRDASHGMELGEALLQDIEQAAQLSEQIDTWRDAKRQRALGAAEAGEGGLASAVVGEGGLASAVVGEGGLASAVVGEGGLASAVVGEGGLASAVVGEGGLASAVVGAETTMPETIMSAAEAAAWHAEVRPGDVLYTPPYHWHHVETGHESSALSVLVPWDPTAEEPAPACMLGIVKPE</sequence>
<reference evidence="3" key="1">
    <citation type="journal article" date="2015" name="PLoS Genet.">
        <title>Genome Sequence and Transcriptome Analyses of Chrysochromulina tobin: Metabolic Tools for Enhanced Algal Fitness in the Prominent Order Prymnesiales (Haptophyceae).</title>
        <authorList>
            <person name="Hovde B.T."/>
            <person name="Deodato C.R."/>
            <person name="Hunsperger H.M."/>
            <person name="Ryken S.A."/>
            <person name="Yost W."/>
            <person name="Jha R.K."/>
            <person name="Patterson J."/>
            <person name="Monnat R.J. Jr."/>
            <person name="Barlow S.B."/>
            <person name="Starkenburg S.R."/>
            <person name="Cattolico R.A."/>
        </authorList>
    </citation>
    <scope>NUCLEOTIDE SEQUENCE</scope>
    <source>
        <strain evidence="3">CCMP291</strain>
    </source>
</reference>
<dbReference type="InterPro" id="IPR003347">
    <property type="entry name" value="JmjC_dom"/>
</dbReference>
<feature type="domain" description="JmjC" evidence="1">
    <location>
        <begin position="142"/>
        <end position="401"/>
    </location>
</feature>
<gene>
    <name evidence="2" type="ORF">Ctob_014797</name>
</gene>